<feature type="compositionally biased region" description="Polar residues" evidence="2">
    <location>
        <begin position="209"/>
        <end position="220"/>
    </location>
</feature>
<dbReference type="Pfam" id="PF01652">
    <property type="entry name" value="IF4E"/>
    <property type="match status" value="1"/>
</dbReference>
<dbReference type="Gene3D" id="3.30.760.10">
    <property type="entry name" value="RNA Cap, Translation Initiation Factor Eif4e"/>
    <property type="match status" value="1"/>
</dbReference>
<organism evidence="3 4">
    <name type="scientific">Clathrus columnatus</name>
    <dbReference type="NCBI Taxonomy" id="1419009"/>
    <lineage>
        <taxon>Eukaryota</taxon>
        <taxon>Fungi</taxon>
        <taxon>Dikarya</taxon>
        <taxon>Basidiomycota</taxon>
        <taxon>Agaricomycotina</taxon>
        <taxon>Agaricomycetes</taxon>
        <taxon>Phallomycetidae</taxon>
        <taxon>Phallales</taxon>
        <taxon>Clathraceae</taxon>
        <taxon>Clathrus</taxon>
    </lineage>
</organism>
<dbReference type="EMBL" id="BPWL01000005">
    <property type="protein sequence ID" value="GJJ10567.1"/>
    <property type="molecule type" value="Genomic_DNA"/>
</dbReference>
<keyword evidence="1" id="KW-0396">Initiation factor</keyword>
<keyword evidence="4" id="KW-1185">Reference proteome</keyword>
<keyword evidence="1" id="KW-0648">Protein biosynthesis</keyword>
<dbReference type="Proteomes" id="UP001050691">
    <property type="component" value="Unassembled WGS sequence"/>
</dbReference>
<evidence type="ECO:0000313" key="3">
    <source>
        <dbReference type="EMBL" id="GJJ10567.1"/>
    </source>
</evidence>
<feature type="compositionally biased region" description="Low complexity" evidence="2">
    <location>
        <begin position="13"/>
        <end position="26"/>
    </location>
</feature>
<feature type="compositionally biased region" description="Polar residues" evidence="2">
    <location>
        <begin position="509"/>
        <end position="521"/>
    </location>
</feature>
<dbReference type="InterPro" id="IPR001040">
    <property type="entry name" value="TIF_eIF_4E"/>
</dbReference>
<feature type="region of interest" description="Disordered" evidence="2">
    <location>
        <begin position="193"/>
        <end position="224"/>
    </location>
</feature>
<keyword evidence="1" id="KW-0694">RNA-binding</keyword>
<name>A0AAV5AA40_9AGAM</name>
<dbReference type="PANTHER" id="PTHR11960">
    <property type="entry name" value="EUKARYOTIC TRANSLATION INITIATION FACTOR 4E RELATED"/>
    <property type="match status" value="1"/>
</dbReference>
<comment type="caution">
    <text evidence="3">The sequence shown here is derived from an EMBL/GenBank/DDBJ whole genome shotgun (WGS) entry which is preliminary data.</text>
</comment>
<dbReference type="AlphaFoldDB" id="A0AAV5AA40"/>
<feature type="region of interest" description="Disordered" evidence="2">
    <location>
        <begin position="509"/>
        <end position="528"/>
    </location>
</feature>
<dbReference type="GO" id="GO:0003743">
    <property type="term" value="F:translation initiation factor activity"/>
    <property type="evidence" value="ECO:0007669"/>
    <property type="project" value="UniProtKB-KW"/>
</dbReference>
<protein>
    <recommendedName>
        <fullName evidence="5">Translation initiation factor eIF4e</fullName>
    </recommendedName>
</protein>
<gene>
    <name evidence="3" type="ORF">Clacol_004794</name>
</gene>
<reference evidence="3" key="1">
    <citation type="submission" date="2021-10" db="EMBL/GenBank/DDBJ databases">
        <title>De novo Genome Assembly of Clathrus columnatus (Basidiomycota, Fungi) Using Illumina and Nanopore Sequence Data.</title>
        <authorList>
            <person name="Ogiso-Tanaka E."/>
            <person name="Itagaki H."/>
            <person name="Hosoya T."/>
            <person name="Hosaka K."/>
        </authorList>
    </citation>
    <scope>NUCLEOTIDE SEQUENCE</scope>
    <source>
        <strain evidence="3">MO-923</strain>
    </source>
</reference>
<sequence>MSSSTSSDPTKVPPSLSKVKLPLPSLDQLAARLSPTASPLSGTGNFGGNGTNAAATRSTRLPATLLARASPITLGQSSNSSEISLADSTKANPPSADDRSISPTPSSNTTSTNTDAQDDTMDDTNVSVPGPGLTAEHLEQHNKATAISPSSALSEDAFSPLSRLSATSSKPIRGYKNVPTLDDITKRLHKTRLLSVDGTDAPPPGVPRTQPSQQNQQNRVSVGEAPHPLQHPWILYHDNKARQAPHDPSIPYVPSNTETDAYEANLTLIGEFDTVEDFCRYFNWLKPPSQLERNSNYHLFKSGIKPMWEDPANSNGGKWVLTMKSNPQLLDRCWSWLVFALVGEELDDAQGQGNDTDEICGAVVSLRSKVDRIQVWTRSKDVERVNRIGKRLIKLLDVSEKDGIGLDFQFHQDERPTPSKYLSIQATFPASSFRNSFTGTPFAGGINPYSGLPPNAYGGIPGGAFGAFNQPIQVNPNIGGNGVVSGGVPLGFPQGAMGTFGMGAANTAFGSSNTGGSWRQSGGSGFRR</sequence>
<dbReference type="GO" id="GO:0016281">
    <property type="term" value="C:eukaryotic translation initiation factor 4F complex"/>
    <property type="evidence" value="ECO:0007669"/>
    <property type="project" value="TreeGrafter"/>
</dbReference>
<evidence type="ECO:0000313" key="4">
    <source>
        <dbReference type="Proteomes" id="UP001050691"/>
    </source>
</evidence>
<proteinExistence type="inferred from homology"/>
<accession>A0AAV5AA40</accession>
<feature type="compositionally biased region" description="Polar residues" evidence="2">
    <location>
        <begin position="73"/>
        <end position="92"/>
    </location>
</feature>
<dbReference type="PANTHER" id="PTHR11960:SF73">
    <property type="entry name" value="TRANSLATION INITIATION FACTOR 4E, PUTATIVE-RELATED"/>
    <property type="match status" value="1"/>
</dbReference>
<evidence type="ECO:0008006" key="5">
    <source>
        <dbReference type="Google" id="ProtNLM"/>
    </source>
</evidence>
<dbReference type="InterPro" id="IPR023398">
    <property type="entry name" value="TIF_eIF4e-like"/>
</dbReference>
<feature type="region of interest" description="Disordered" evidence="2">
    <location>
        <begin position="1"/>
        <end position="134"/>
    </location>
</feature>
<evidence type="ECO:0000256" key="2">
    <source>
        <dbReference type="SAM" id="MobiDB-lite"/>
    </source>
</evidence>
<evidence type="ECO:0000256" key="1">
    <source>
        <dbReference type="RuleBase" id="RU004374"/>
    </source>
</evidence>
<feature type="compositionally biased region" description="Low complexity" evidence="2">
    <location>
        <begin position="101"/>
        <end position="114"/>
    </location>
</feature>
<comment type="similarity">
    <text evidence="1">Belongs to the eukaryotic initiation factor 4E family.</text>
</comment>
<dbReference type="SUPFAM" id="SSF55418">
    <property type="entry name" value="eIF4e-like"/>
    <property type="match status" value="1"/>
</dbReference>
<dbReference type="GO" id="GO:0000340">
    <property type="term" value="F:RNA 7-methylguanosine cap binding"/>
    <property type="evidence" value="ECO:0007669"/>
    <property type="project" value="TreeGrafter"/>
</dbReference>